<dbReference type="InterPro" id="IPR000843">
    <property type="entry name" value="HTH_LacI"/>
</dbReference>
<feature type="domain" description="HTH lacI-type" evidence="4">
    <location>
        <begin position="13"/>
        <end position="67"/>
    </location>
</feature>
<dbReference type="OrthoDB" id="9775106at2"/>
<dbReference type="SUPFAM" id="SSF53822">
    <property type="entry name" value="Periplasmic binding protein-like I"/>
    <property type="match status" value="1"/>
</dbReference>
<reference evidence="5 6" key="1">
    <citation type="submission" date="2018-11" db="EMBL/GenBank/DDBJ databases">
        <title>Genome sequencing of Paenibacillus sp. KCOM 3021 (= ChDC PVNT-B20).</title>
        <authorList>
            <person name="Kook J.-K."/>
            <person name="Park S.-N."/>
            <person name="Lim Y.K."/>
        </authorList>
    </citation>
    <scope>NUCLEOTIDE SEQUENCE [LARGE SCALE GENOMIC DNA]</scope>
    <source>
        <strain evidence="5 6">KCOM 3021</strain>
    </source>
</reference>
<accession>A0A3P3U2C4</accession>
<dbReference type="SUPFAM" id="SSF47413">
    <property type="entry name" value="lambda repressor-like DNA-binding domains"/>
    <property type="match status" value="1"/>
</dbReference>
<dbReference type="Proteomes" id="UP000267017">
    <property type="component" value="Unassembled WGS sequence"/>
</dbReference>
<protein>
    <submittedName>
        <fullName evidence="5">LacI family transcriptional regulator</fullName>
    </submittedName>
</protein>
<name>A0A3P3U2C4_9BACL</name>
<keyword evidence="2" id="KW-0238">DNA-binding</keyword>
<organism evidence="5 6">
    <name type="scientific">Paenibacillus oralis</name>
    <dbReference type="NCBI Taxonomy" id="2490856"/>
    <lineage>
        <taxon>Bacteria</taxon>
        <taxon>Bacillati</taxon>
        <taxon>Bacillota</taxon>
        <taxon>Bacilli</taxon>
        <taxon>Bacillales</taxon>
        <taxon>Paenibacillaceae</taxon>
        <taxon>Paenibacillus</taxon>
    </lineage>
</organism>
<dbReference type="AlphaFoldDB" id="A0A3P3U2C4"/>
<evidence type="ECO:0000256" key="1">
    <source>
        <dbReference type="ARBA" id="ARBA00023015"/>
    </source>
</evidence>
<dbReference type="Pfam" id="PF13377">
    <property type="entry name" value="Peripla_BP_3"/>
    <property type="match status" value="1"/>
</dbReference>
<dbReference type="PROSITE" id="PS50932">
    <property type="entry name" value="HTH_LACI_2"/>
    <property type="match status" value="1"/>
</dbReference>
<dbReference type="GO" id="GO:0003700">
    <property type="term" value="F:DNA-binding transcription factor activity"/>
    <property type="evidence" value="ECO:0007669"/>
    <property type="project" value="TreeGrafter"/>
</dbReference>
<sequence length="352" mass="39158">MFFYCREGCFLAVNIKTIAEMAGVSVSTVSKIINNYSDISEETRAKVLEIMKQTGYVPSNSAKTLATKKSNLIGVIFAGKLNIDFTHPFFIEVLNAFKKQMGFLGYDLLFFSNEKFHSVDGDYLARCRHFQVDGCIIVTGQEVEPSINELDHSEIPCIGVDIQLNGKSSGYIMSDNYKMSYKVVEHFYLLGYRDLGYIGSTLESDISNMREQGYKDAIESFGLPVTEQWFVNGDNFFESSGYEAMSRIIQSGSLPRAVFAASDLLAIGAMRALKEHGLRVPQDLAIIGCDDIEACKYTTPTLSTIRQNKDKIGRLAASLLYDLINNQSETSNVVVEPELVIRESCGGKPDVF</sequence>
<evidence type="ECO:0000256" key="2">
    <source>
        <dbReference type="ARBA" id="ARBA00023125"/>
    </source>
</evidence>
<dbReference type="PANTHER" id="PTHR30146:SF109">
    <property type="entry name" value="HTH-TYPE TRANSCRIPTIONAL REGULATOR GALS"/>
    <property type="match status" value="1"/>
</dbReference>
<dbReference type="InterPro" id="IPR028082">
    <property type="entry name" value="Peripla_BP_I"/>
</dbReference>
<dbReference type="InterPro" id="IPR046335">
    <property type="entry name" value="LacI/GalR-like_sensor"/>
</dbReference>
<dbReference type="GO" id="GO:0000976">
    <property type="term" value="F:transcription cis-regulatory region binding"/>
    <property type="evidence" value="ECO:0007669"/>
    <property type="project" value="TreeGrafter"/>
</dbReference>
<keyword evidence="1" id="KW-0805">Transcription regulation</keyword>
<evidence type="ECO:0000313" key="6">
    <source>
        <dbReference type="Proteomes" id="UP000267017"/>
    </source>
</evidence>
<comment type="caution">
    <text evidence="5">The sequence shown here is derived from an EMBL/GenBank/DDBJ whole genome shotgun (WGS) entry which is preliminary data.</text>
</comment>
<keyword evidence="6" id="KW-1185">Reference proteome</keyword>
<proteinExistence type="predicted"/>
<dbReference type="Pfam" id="PF00356">
    <property type="entry name" value="LacI"/>
    <property type="match status" value="1"/>
</dbReference>
<dbReference type="SMART" id="SM00354">
    <property type="entry name" value="HTH_LACI"/>
    <property type="match status" value="1"/>
</dbReference>
<dbReference type="CDD" id="cd01392">
    <property type="entry name" value="HTH_LacI"/>
    <property type="match status" value="1"/>
</dbReference>
<dbReference type="CDD" id="cd06267">
    <property type="entry name" value="PBP1_LacI_sugar_binding-like"/>
    <property type="match status" value="1"/>
</dbReference>
<evidence type="ECO:0000256" key="3">
    <source>
        <dbReference type="ARBA" id="ARBA00023163"/>
    </source>
</evidence>
<dbReference type="PANTHER" id="PTHR30146">
    <property type="entry name" value="LACI-RELATED TRANSCRIPTIONAL REPRESSOR"/>
    <property type="match status" value="1"/>
</dbReference>
<gene>
    <name evidence="5" type="ORF">EHV15_17360</name>
</gene>
<dbReference type="Gene3D" id="3.40.50.2300">
    <property type="match status" value="2"/>
</dbReference>
<dbReference type="InterPro" id="IPR010982">
    <property type="entry name" value="Lambda_DNA-bd_dom_sf"/>
</dbReference>
<evidence type="ECO:0000259" key="4">
    <source>
        <dbReference type="PROSITE" id="PS50932"/>
    </source>
</evidence>
<dbReference type="EMBL" id="RRCN01000001">
    <property type="protein sequence ID" value="RRJ64492.1"/>
    <property type="molecule type" value="Genomic_DNA"/>
</dbReference>
<dbReference type="Gene3D" id="1.10.260.40">
    <property type="entry name" value="lambda repressor-like DNA-binding domains"/>
    <property type="match status" value="1"/>
</dbReference>
<evidence type="ECO:0000313" key="5">
    <source>
        <dbReference type="EMBL" id="RRJ64492.1"/>
    </source>
</evidence>
<keyword evidence="3" id="KW-0804">Transcription</keyword>